<evidence type="ECO:0000313" key="3">
    <source>
        <dbReference type="Proteomes" id="UP001432360"/>
    </source>
</evidence>
<organism evidence="2 3">
    <name type="scientific">Sinorhizobium chiapasense</name>
    <dbReference type="NCBI Taxonomy" id="501572"/>
    <lineage>
        <taxon>Bacteria</taxon>
        <taxon>Pseudomonadati</taxon>
        <taxon>Pseudomonadota</taxon>
        <taxon>Alphaproteobacteria</taxon>
        <taxon>Hyphomicrobiales</taxon>
        <taxon>Rhizobiaceae</taxon>
        <taxon>Sinorhizobium/Ensifer group</taxon>
        <taxon>Sinorhizobium</taxon>
    </lineage>
</organism>
<proteinExistence type="predicted"/>
<dbReference type="Proteomes" id="UP001432360">
    <property type="component" value="Plasmid pSchITTGS70c"/>
</dbReference>
<evidence type="ECO:0000256" key="1">
    <source>
        <dbReference type="SAM" id="MobiDB-lite"/>
    </source>
</evidence>
<feature type="compositionally biased region" description="Polar residues" evidence="1">
    <location>
        <begin position="90"/>
        <end position="99"/>
    </location>
</feature>
<keyword evidence="3" id="KW-1185">Reference proteome</keyword>
<dbReference type="EMBL" id="CP133151">
    <property type="protein sequence ID" value="WVT06478.1"/>
    <property type="molecule type" value="Genomic_DNA"/>
</dbReference>
<keyword evidence="2" id="KW-0614">Plasmid</keyword>
<geneLocation type="plasmid" evidence="2 3">
    <name>pSchITTGS70c</name>
</geneLocation>
<reference evidence="2" key="1">
    <citation type="submission" date="2023-08" db="EMBL/GenBank/DDBJ databases">
        <title>Complete genome sequence of Sinorhizobium chiapanecum ITTG S70 isolated from Acaciella angustissima nodules in Chiapas-Mexico.</title>
        <authorList>
            <person name="Rincon-Rosales R."/>
            <person name="Rogel M.A."/>
            <person name="Rincon-Medina C.I."/>
            <person name="Guerrero G."/>
            <person name="Manzano-Gomez L.A."/>
            <person name="Lopez-Lopez A."/>
            <person name="Rincon Molina F.A."/>
            <person name="Martinez-Romero E."/>
        </authorList>
    </citation>
    <scope>NUCLEOTIDE SEQUENCE</scope>
    <source>
        <strain evidence="2">ITTG S70</strain>
        <plasmid evidence="2">pSchITTGS70c</plasmid>
    </source>
</reference>
<dbReference type="RefSeq" id="WP_331375531.1">
    <property type="nucleotide sequence ID" value="NZ_CP133151.1"/>
</dbReference>
<name>A0ABZ2BHK9_9HYPH</name>
<evidence type="ECO:0000313" key="2">
    <source>
        <dbReference type="EMBL" id="WVT06478.1"/>
    </source>
</evidence>
<protein>
    <submittedName>
        <fullName evidence="2">Uncharacterized protein</fullName>
    </submittedName>
</protein>
<gene>
    <name evidence="2" type="ORF">RB548_24385</name>
</gene>
<sequence length="105" mass="11474">MAVAVGDGLGGQRLSLEIQRGVAGKTACEVRHQTRLRSSKDKMKLFIRTIGIIRAKVKIGGEHRSLLPRPRGPRRSMKGIAPKGKEAFRLTSSNRSTSRPARGKS</sequence>
<accession>A0ABZ2BHK9</accession>
<feature type="region of interest" description="Disordered" evidence="1">
    <location>
        <begin position="63"/>
        <end position="105"/>
    </location>
</feature>